<accession>A0AC34F7Q9</accession>
<organism evidence="1 2">
    <name type="scientific">Panagrolaimus sp. ES5</name>
    <dbReference type="NCBI Taxonomy" id="591445"/>
    <lineage>
        <taxon>Eukaryota</taxon>
        <taxon>Metazoa</taxon>
        <taxon>Ecdysozoa</taxon>
        <taxon>Nematoda</taxon>
        <taxon>Chromadorea</taxon>
        <taxon>Rhabditida</taxon>
        <taxon>Tylenchina</taxon>
        <taxon>Panagrolaimomorpha</taxon>
        <taxon>Panagrolaimoidea</taxon>
        <taxon>Panagrolaimidae</taxon>
        <taxon>Panagrolaimus</taxon>
    </lineage>
</organism>
<dbReference type="WBParaSite" id="ES5_v2.g12960.t1">
    <property type="protein sequence ID" value="ES5_v2.g12960.t1"/>
    <property type="gene ID" value="ES5_v2.g12960"/>
</dbReference>
<dbReference type="Proteomes" id="UP000887579">
    <property type="component" value="Unplaced"/>
</dbReference>
<proteinExistence type="predicted"/>
<evidence type="ECO:0000313" key="1">
    <source>
        <dbReference type="Proteomes" id="UP000887579"/>
    </source>
</evidence>
<evidence type="ECO:0000313" key="2">
    <source>
        <dbReference type="WBParaSite" id="ES5_v2.g12960.t1"/>
    </source>
</evidence>
<reference evidence="2" key="1">
    <citation type="submission" date="2022-11" db="UniProtKB">
        <authorList>
            <consortium name="WormBaseParasite"/>
        </authorList>
    </citation>
    <scope>IDENTIFICATION</scope>
</reference>
<protein>
    <submittedName>
        <fullName evidence="2">Uncharacterized protein</fullName>
    </submittedName>
</protein>
<sequence length="112" mass="12526">MKKALLFVYCISFFIYVVLSQTTIVAESEDNNDAATLEGSGASSPTTPSSKISTKASPSPSPPTPAPEVKKGVSLSNVFLGMFFGMILMFLLQQLYQWWYRRRVNNAEFRIY</sequence>
<name>A0AC34F7Q9_9BILA</name>